<keyword evidence="4" id="KW-1185">Reference proteome</keyword>
<feature type="compositionally biased region" description="Acidic residues" evidence="1">
    <location>
        <begin position="166"/>
        <end position="180"/>
    </location>
</feature>
<dbReference type="Gene3D" id="2.30.130.10">
    <property type="entry name" value="PUA domain"/>
    <property type="match status" value="1"/>
</dbReference>
<organism evidence="3 4">
    <name type="scientific">Molorchus minor</name>
    <dbReference type="NCBI Taxonomy" id="1323400"/>
    <lineage>
        <taxon>Eukaryota</taxon>
        <taxon>Metazoa</taxon>
        <taxon>Ecdysozoa</taxon>
        <taxon>Arthropoda</taxon>
        <taxon>Hexapoda</taxon>
        <taxon>Insecta</taxon>
        <taxon>Pterygota</taxon>
        <taxon>Neoptera</taxon>
        <taxon>Endopterygota</taxon>
        <taxon>Coleoptera</taxon>
        <taxon>Polyphaga</taxon>
        <taxon>Cucujiformia</taxon>
        <taxon>Chrysomeloidea</taxon>
        <taxon>Cerambycidae</taxon>
        <taxon>Lamiinae</taxon>
        <taxon>Monochamini</taxon>
        <taxon>Molorchus</taxon>
    </lineage>
</organism>
<dbReference type="InterPro" id="IPR036974">
    <property type="entry name" value="PUA_sf"/>
</dbReference>
<protein>
    <recommendedName>
        <fullName evidence="2">PUA domain-containing protein</fullName>
    </recommendedName>
</protein>
<accession>A0ABQ9K537</accession>
<dbReference type="InterPro" id="IPR004802">
    <property type="entry name" value="tRNA_PsdUridine_synth_B_fam"/>
</dbReference>
<feature type="domain" description="PUA" evidence="2">
    <location>
        <begin position="27"/>
        <end position="94"/>
    </location>
</feature>
<dbReference type="EMBL" id="JAPWTJ010000019">
    <property type="protein sequence ID" value="KAJ8985166.1"/>
    <property type="molecule type" value="Genomic_DNA"/>
</dbReference>
<reference evidence="3" key="1">
    <citation type="journal article" date="2023" name="Insect Mol. Biol.">
        <title>Genome sequencing provides insights into the evolution of gene families encoding plant cell wall-degrading enzymes in longhorned beetles.</title>
        <authorList>
            <person name="Shin N.R."/>
            <person name="Okamura Y."/>
            <person name="Kirsch R."/>
            <person name="Pauchet Y."/>
        </authorList>
    </citation>
    <scope>NUCLEOTIDE SEQUENCE</scope>
    <source>
        <strain evidence="3">MMC_N1</strain>
    </source>
</reference>
<dbReference type="Pfam" id="PF01472">
    <property type="entry name" value="PUA"/>
    <property type="match status" value="1"/>
</dbReference>
<dbReference type="SUPFAM" id="SSF88697">
    <property type="entry name" value="PUA domain-like"/>
    <property type="match status" value="1"/>
</dbReference>
<evidence type="ECO:0000313" key="4">
    <source>
        <dbReference type="Proteomes" id="UP001162164"/>
    </source>
</evidence>
<dbReference type="Proteomes" id="UP001162164">
    <property type="component" value="Unassembled WGS sequence"/>
</dbReference>
<evidence type="ECO:0000259" key="2">
    <source>
        <dbReference type="SMART" id="SM00359"/>
    </source>
</evidence>
<name>A0ABQ9K537_9CUCU</name>
<dbReference type="InterPro" id="IPR002478">
    <property type="entry name" value="PUA"/>
</dbReference>
<dbReference type="PROSITE" id="PS50890">
    <property type="entry name" value="PUA"/>
    <property type="match status" value="1"/>
</dbReference>
<dbReference type="InterPro" id="IPR015947">
    <property type="entry name" value="PUA-like_sf"/>
</dbReference>
<proteinExistence type="predicted"/>
<sequence>MDDTSTLHEVLDAQWLYENHKDESYLRRVNAVCYGAKILLPGVLRYEDNIELNEEIVIVTTKGEAVALALAQMTTATMASCDHGVVAKIKRLDKYGKPNENTPKEWLNSYVDYSGKPEEQSKGEIEEESKKRKLSISVVDTSTASAEVSPLEKKKKKKRKNTEGEPTSEETPQEVTEAESAETPKKEKKKKKKEKSKEQEEAED</sequence>
<gene>
    <name evidence="3" type="ORF">NQ317_012818</name>
</gene>
<dbReference type="PANTHER" id="PTHR23127">
    <property type="entry name" value="CENTROMERE/MICROTUBULE BINDING PROTEIN CBF5"/>
    <property type="match status" value="1"/>
</dbReference>
<feature type="compositionally biased region" description="Basic and acidic residues" evidence="1">
    <location>
        <begin position="195"/>
        <end position="204"/>
    </location>
</feature>
<dbReference type="PANTHER" id="PTHR23127:SF0">
    <property type="entry name" value="H_ACA RIBONUCLEOPROTEIN COMPLEX SUBUNIT DKC1"/>
    <property type="match status" value="1"/>
</dbReference>
<comment type="caution">
    <text evidence="3">The sequence shown here is derived from an EMBL/GenBank/DDBJ whole genome shotgun (WGS) entry which is preliminary data.</text>
</comment>
<dbReference type="CDD" id="cd21148">
    <property type="entry name" value="PUA_Cbf5"/>
    <property type="match status" value="1"/>
</dbReference>
<feature type="region of interest" description="Disordered" evidence="1">
    <location>
        <begin position="111"/>
        <end position="204"/>
    </location>
</feature>
<evidence type="ECO:0000256" key="1">
    <source>
        <dbReference type="SAM" id="MobiDB-lite"/>
    </source>
</evidence>
<dbReference type="SMART" id="SM00359">
    <property type="entry name" value="PUA"/>
    <property type="match status" value="1"/>
</dbReference>
<feature type="compositionally biased region" description="Basic and acidic residues" evidence="1">
    <location>
        <begin position="115"/>
        <end position="130"/>
    </location>
</feature>
<evidence type="ECO:0000313" key="3">
    <source>
        <dbReference type="EMBL" id="KAJ8985166.1"/>
    </source>
</evidence>